<dbReference type="Proteomes" id="UP000223968">
    <property type="component" value="Unassembled WGS sequence"/>
</dbReference>
<reference evidence="1 2" key="1">
    <citation type="submission" date="2017-10" db="EMBL/GenBank/DDBJ databases">
        <title>Comparative genomics in systemic dimorphic fungi from Ajellomycetaceae.</title>
        <authorList>
            <person name="Munoz J.F."/>
            <person name="Mcewen J.G."/>
            <person name="Clay O.K."/>
            <person name="Cuomo C.A."/>
        </authorList>
    </citation>
    <scope>NUCLEOTIDE SEQUENCE [LARGE SCALE GENOMIC DNA]</scope>
    <source>
        <strain evidence="1 2">UAMH5409</strain>
    </source>
</reference>
<proteinExistence type="predicted"/>
<sequence>MDFEIVQDLYKAIMQYGPIECHENEEARSRLSCRRSLNKIIELFSTAVTNKPEGLLESEVTQKGRIEHHFVALHSISVVFIEVKQVLTVGRELLDAKAQFLSRTCDYANAKRGYWVPILAILCDGNNFIFFVYDSVDRVVHTSGWVRGIMCDTLGDKTDLLLSLKRTSEYLFDFFIMAYVNALRAFEERSSQRSKLTNKKRLSTEKWEQSLPAAENARWVLREAAVFANNRKYLAAEELAERGVALLRKSLAALSPEALYPEYQDLLSLWDGSECLEVAFKGTNPLI</sequence>
<accession>A0A2B7XSY8</accession>
<name>A0A2B7XSY8_9EURO</name>
<keyword evidence="2" id="KW-1185">Reference proteome</keyword>
<dbReference type="OrthoDB" id="5418029at2759"/>
<gene>
    <name evidence="1" type="ORF">AJ79_04499</name>
</gene>
<evidence type="ECO:0000313" key="2">
    <source>
        <dbReference type="Proteomes" id="UP000223968"/>
    </source>
</evidence>
<protein>
    <submittedName>
        <fullName evidence="1">Uncharacterized protein</fullName>
    </submittedName>
</protein>
<evidence type="ECO:0000313" key="1">
    <source>
        <dbReference type="EMBL" id="PGH12100.1"/>
    </source>
</evidence>
<dbReference type="AlphaFoldDB" id="A0A2B7XSY8"/>
<dbReference type="EMBL" id="PDNB01000063">
    <property type="protein sequence ID" value="PGH12100.1"/>
    <property type="molecule type" value="Genomic_DNA"/>
</dbReference>
<organism evidence="1 2">
    <name type="scientific">Helicocarpus griseus UAMH5409</name>
    <dbReference type="NCBI Taxonomy" id="1447875"/>
    <lineage>
        <taxon>Eukaryota</taxon>
        <taxon>Fungi</taxon>
        <taxon>Dikarya</taxon>
        <taxon>Ascomycota</taxon>
        <taxon>Pezizomycotina</taxon>
        <taxon>Eurotiomycetes</taxon>
        <taxon>Eurotiomycetidae</taxon>
        <taxon>Onygenales</taxon>
        <taxon>Ajellomycetaceae</taxon>
        <taxon>Helicocarpus</taxon>
    </lineage>
</organism>
<comment type="caution">
    <text evidence="1">The sequence shown here is derived from an EMBL/GenBank/DDBJ whole genome shotgun (WGS) entry which is preliminary data.</text>
</comment>